<evidence type="ECO:0000256" key="8">
    <source>
        <dbReference type="ARBA" id="ARBA00022741"/>
    </source>
</evidence>
<evidence type="ECO:0000256" key="1">
    <source>
        <dbReference type="ARBA" id="ARBA00004496"/>
    </source>
</evidence>
<dbReference type="GO" id="GO:0061710">
    <property type="term" value="F:L-threonylcarbamoyladenylate synthase"/>
    <property type="evidence" value="ECO:0007669"/>
    <property type="project" value="UniProtKB-EC"/>
</dbReference>
<dbReference type="PROSITE" id="PS51163">
    <property type="entry name" value="YRDC"/>
    <property type="match status" value="1"/>
</dbReference>
<comment type="catalytic activity">
    <reaction evidence="11">
        <text>L-threonine + hydrogencarbonate + ATP = L-threonylcarbamoyladenylate + diphosphate + H2O</text>
        <dbReference type="Rhea" id="RHEA:36407"/>
        <dbReference type="ChEBI" id="CHEBI:15377"/>
        <dbReference type="ChEBI" id="CHEBI:17544"/>
        <dbReference type="ChEBI" id="CHEBI:30616"/>
        <dbReference type="ChEBI" id="CHEBI:33019"/>
        <dbReference type="ChEBI" id="CHEBI:57926"/>
        <dbReference type="ChEBI" id="CHEBI:73682"/>
        <dbReference type="EC" id="2.7.7.87"/>
    </reaction>
</comment>
<dbReference type="GO" id="GO:0008033">
    <property type="term" value="P:tRNA processing"/>
    <property type="evidence" value="ECO:0007669"/>
    <property type="project" value="UniProtKB-KW"/>
</dbReference>
<dbReference type="PANTHER" id="PTHR17490">
    <property type="entry name" value="SUA5"/>
    <property type="match status" value="1"/>
</dbReference>
<evidence type="ECO:0000256" key="2">
    <source>
        <dbReference type="ARBA" id="ARBA00007663"/>
    </source>
</evidence>
<evidence type="ECO:0000259" key="12">
    <source>
        <dbReference type="PROSITE" id="PS51163"/>
    </source>
</evidence>
<sequence>MLEDIKNACRIMNEGGTILYPTDTIWGLGCDATNPEAVRKLYEIKQRTDNKAMLVLVDSPVKIDFYVEETPDIAWDLIELADKPTTIIYPKARNLALNLLSEDGSIGVRVTHEEFSRRLCQQFRKAIVSTSANVSGQLSPANFSQISEKIKSQVDYIVSFRQDDRNQPKPSSIIKLGRGGLIKIIRG</sequence>
<dbReference type="InterPro" id="IPR006070">
    <property type="entry name" value="Sua5-like_dom"/>
</dbReference>
<evidence type="ECO:0000256" key="9">
    <source>
        <dbReference type="ARBA" id="ARBA00022840"/>
    </source>
</evidence>
<comment type="caution">
    <text evidence="13">The sequence shown here is derived from an EMBL/GenBank/DDBJ whole genome shotgun (WGS) entry which is preliminary data.</text>
</comment>
<dbReference type="GO" id="GO:0003725">
    <property type="term" value="F:double-stranded RNA binding"/>
    <property type="evidence" value="ECO:0007669"/>
    <property type="project" value="InterPro"/>
</dbReference>
<dbReference type="GO" id="GO:0000049">
    <property type="term" value="F:tRNA binding"/>
    <property type="evidence" value="ECO:0007669"/>
    <property type="project" value="TreeGrafter"/>
</dbReference>
<dbReference type="GO" id="GO:0006450">
    <property type="term" value="P:regulation of translational fidelity"/>
    <property type="evidence" value="ECO:0007669"/>
    <property type="project" value="TreeGrafter"/>
</dbReference>
<evidence type="ECO:0000256" key="4">
    <source>
        <dbReference type="ARBA" id="ARBA00022490"/>
    </source>
</evidence>
<evidence type="ECO:0000256" key="11">
    <source>
        <dbReference type="ARBA" id="ARBA00048366"/>
    </source>
</evidence>
<dbReference type="Gene3D" id="3.90.870.10">
    <property type="entry name" value="DHBP synthase"/>
    <property type="match status" value="1"/>
</dbReference>
<evidence type="ECO:0000256" key="10">
    <source>
        <dbReference type="ARBA" id="ARBA00029774"/>
    </source>
</evidence>
<proteinExistence type="inferred from homology"/>
<dbReference type="GO" id="GO:0005737">
    <property type="term" value="C:cytoplasm"/>
    <property type="evidence" value="ECO:0007669"/>
    <property type="project" value="UniProtKB-SubCell"/>
</dbReference>
<evidence type="ECO:0000256" key="5">
    <source>
        <dbReference type="ARBA" id="ARBA00022679"/>
    </source>
</evidence>
<dbReference type="InterPro" id="IPR017945">
    <property type="entry name" value="DHBP_synth_RibB-like_a/b_dom"/>
</dbReference>
<dbReference type="AlphaFoldDB" id="A0A5J4QV38"/>
<comment type="subcellular location">
    <subcellularLocation>
        <location evidence="1">Cytoplasm</location>
    </subcellularLocation>
</comment>
<dbReference type="Pfam" id="PF01300">
    <property type="entry name" value="Sua5_yciO_yrdC"/>
    <property type="match status" value="1"/>
</dbReference>
<dbReference type="InterPro" id="IPR050156">
    <property type="entry name" value="TC-AMP_synthase_SUA5"/>
</dbReference>
<evidence type="ECO:0000256" key="3">
    <source>
        <dbReference type="ARBA" id="ARBA00012584"/>
    </source>
</evidence>
<keyword evidence="9" id="KW-0067">ATP-binding</keyword>
<name>A0A5J4QV38_9ZZZZ</name>
<evidence type="ECO:0000313" key="13">
    <source>
        <dbReference type="EMBL" id="KAA6325205.1"/>
    </source>
</evidence>
<organism evidence="13">
    <name type="scientific">termite gut metagenome</name>
    <dbReference type="NCBI Taxonomy" id="433724"/>
    <lineage>
        <taxon>unclassified sequences</taxon>
        <taxon>metagenomes</taxon>
        <taxon>organismal metagenomes</taxon>
    </lineage>
</organism>
<keyword evidence="8" id="KW-0547">Nucleotide-binding</keyword>
<comment type="similarity">
    <text evidence="2">Belongs to the SUA5 family.</text>
</comment>
<dbReference type="NCBIfam" id="TIGR00057">
    <property type="entry name" value="L-threonylcarbamoyladenylate synthase"/>
    <property type="match status" value="1"/>
</dbReference>
<accession>A0A5J4QV38</accession>
<keyword evidence="7 13" id="KW-0548">Nucleotidyltransferase</keyword>
<protein>
    <recommendedName>
        <fullName evidence="10">L-threonylcarbamoyladenylate synthase</fullName>
        <ecNumber evidence="3">2.7.7.87</ecNumber>
    </recommendedName>
    <alternativeName>
        <fullName evidence="10">L-threonylcarbamoyladenylate synthase</fullName>
    </alternativeName>
</protein>
<feature type="domain" description="YrdC-like" evidence="12">
    <location>
        <begin position="2"/>
        <end position="187"/>
    </location>
</feature>
<dbReference type="EMBL" id="SNRY01002412">
    <property type="protein sequence ID" value="KAA6325205.1"/>
    <property type="molecule type" value="Genomic_DNA"/>
</dbReference>
<keyword evidence="6" id="KW-0819">tRNA processing</keyword>
<gene>
    <name evidence="13" type="ORF">EZS27_025556</name>
</gene>
<keyword evidence="5 13" id="KW-0808">Transferase</keyword>
<dbReference type="EC" id="2.7.7.87" evidence="3"/>
<keyword evidence="4" id="KW-0963">Cytoplasm</keyword>
<evidence type="ECO:0000256" key="6">
    <source>
        <dbReference type="ARBA" id="ARBA00022694"/>
    </source>
</evidence>
<dbReference type="GO" id="GO:0005524">
    <property type="term" value="F:ATP binding"/>
    <property type="evidence" value="ECO:0007669"/>
    <property type="project" value="UniProtKB-KW"/>
</dbReference>
<dbReference type="SUPFAM" id="SSF55821">
    <property type="entry name" value="YrdC/RibB"/>
    <property type="match status" value="1"/>
</dbReference>
<evidence type="ECO:0000256" key="7">
    <source>
        <dbReference type="ARBA" id="ARBA00022695"/>
    </source>
</evidence>
<reference evidence="13" key="1">
    <citation type="submission" date="2019-03" db="EMBL/GenBank/DDBJ databases">
        <title>Single cell metagenomics reveals metabolic interactions within the superorganism composed of flagellate Streblomastix strix and complex community of Bacteroidetes bacteria on its surface.</title>
        <authorList>
            <person name="Treitli S.C."/>
            <person name="Kolisko M."/>
            <person name="Husnik F."/>
            <person name="Keeling P."/>
            <person name="Hampl V."/>
        </authorList>
    </citation>
    <scope>NUCLEOTIDE SEQUENCE</scope>
    <source>
        <strain evidence="13">STM</strain>
    </source>
</reference>
<dbReference type="PANTHER" id="PTHR17490:SF16">
    <property type="entry name" value="THREONYLCARBAMOYL-AMP SYNTHASE"/>
    <property type="match status" value="1"/>
</dbReference>